<proteinExistence type="predicted"/>
<organism evidence="1">
    <name type="scientific">Rhizophagus irregularis (strain DAOM 181602 / DAOM 197198 / MUCL 43194)</name>
    <name type="common">Arbuscular mycorrhizal fungus</name>
    <name type="synonym">Glomus intraradices</name>
    <dbReference type="NCBI Taxonomy" id="747089"/>
    <lineage>
        <taxon>Eukaryota</taxon>
        <taxon>Fungi</taxon>
        <taxon>Fungi incertae sedis</taxon>
        <taxon>Mucoromycota</taxon>
        <taxon>Glomeromycotina</taxon>
        <taxon>Glomeromycetes</taxon>
        <taxon>Glomerales</taxon>
        <taxon>Glomeraceae</taxon>
        <taxon>Rhizophagus</taxon>
    </lineage>
</organism>
<accession>U9SXJ0</accession>
<dbReference type="AlphaFoldDB" id="U9SXJ0"/>
<dbReference type="EMBL" id="KI300893">
    <property type="protein sequence ID" value="ERZ95875.1"/>
    <property type="molecule type" value="Genomic_DNA"/>
</dbReference>
<dbReference type="HOGENOM" id="CLU_2284233_0_0_1"/>
<gene>
    <name evidence="1" type="ORF">GLOINDRAFT_89819</name>
</gene>
<name>U9SXJ0_RHIID</name>
<feature type="non-terminal residue" evidence="1">
    <location>
        <position position="1"/>
    </location>
</feature>
<reference evidence="1" key="1">
    <citation type="submission" date="2013-07" db="EMBL/GenBank/DDBJ databases">
        <title>The genome of an arbuscular mycorrhizal fungus provides insights into the evolution of the oldest plant symbiosis.</title>
        <authorList>
            <consortium name="DOE Joint Genome Institute"/>
            <person name="Tisserant E."/>
            <person name="Malbreil M."/>
            <person name="Kuo A."/>
            <person name="Kohler A."/>
            <person name="Symeonidi A."/>
            <person name="Balestrini R."/>
            <person name="Charron P."/>
            <person name="Duensing N."/>
            <person name="Frei-dit-Frey N."/>
            <person name="Gianinazzi-Pearson V."/>
            <person name="Gilbert B."/>
            <person name="Handa Y."/>
            <person name="Hijri M."/>
            <person name="Kaul R."/>
            <person name="Kawaguchi M."/>
            <person name="Krajinski F."/>
            <person name="Lammers P."/>
            <person name="Lapierre D."/>
            <person name="Masclaux F.G."/>
            <person name="Murat C."/>
            <person name="Morin E."/>
            <person name="Ndikumana S."/>
            <person name="Pagni M."/>
            <person name="Petitpierre D."/>
            <person name="Requena N."/>
            <person name="Rosikiewicz P."/>
            <person name="Riley R."/>
            <person name="Saito K."/>
            <person name="San Clemente H."/>
            <person name="Shapiro H."/>
            <person name="van Tuinen D."/>
            <person name="Becard G."/>
            <person name="Bonfante P."/>
            <person name="Paszkowski U."/>
            <person name="Shachar-Hill Y."/>
            <person name="Young J.P."/>
            <person name="Sanders I.R."/>
            <person name="Henrissat B."/>
            <person name="Rensing S.A."/>
            <person name="Grigoriev I.V."/>
            <person name="Corradi N."/>
            <person name="Roux C."/>
            <person name="Martin F."/>
        </authorList>
    </citation>
    <scope>NUCLEOTIDE SEQUENCE</scope>
    <source>
        <strain evidence="1">DAOM 197198</strain>
    </source>
</reference>
<sequence length="102" mass="11744">TFNGNIFIESLSLFSFKNLVSKNYPLYNASSMTPTKELRSVARMRNIVLHNHNQRIESLPTDDGNDKEILSSISEYLPPTFPNLLFHDFHINPFSEISRTIT</sequence>
<protein>
    <submittedName>
        <fullName evidence="1">Uncharacterized protein</fullName>
    </submittedName>
</protein>
<evidence type="ECO:0000313" key="1">
    <source>
        <dbReference type="EMBL" id="ERZ95875.1"/>
    </source>
</evidence>